<accession>A0ABZ1YVP6</accession>
<protein>
    <recommendedName>
        <fullName evidence="3">WXG100 family type VII secretion target</fullName>
    </recommendedName>
</protein>
<name>A0ABZ1YVP6_9NOCA</name>
<proteinExistence type="predicted"/>
<dbReference type="RefSeq" id="WP_327100423.1">
    <property type="nucleotide sequence ID" value="NZ_CP109149.1"/>
</dbReference>
<evidence type="ECO:0008006" key="3">
    <source>
        <dbReference type="Google" id="ProtNLM"/>
    </source>
</evidence>
<organism evidence="1 2">
    <name type="scientific">Nocardia vinacea</name>
    <dbReference type="NCBI Taxonomy" id="96468"/>
    <lineage>
        <taxon>Bacteria</taxon>
        <taxon>Bacillati</taxon>
        <taxon>Actinomycetota</taxon>
        <taxon>Actinomycetes</taxon>
        <taxon>Mycobacteriales</taxon>
        <taxon>Nocardiaceae</taxon>
        <taxon>Nocardia</taxon>
    </lineage>
</organism>
<gene>
    <name evidence="1" type="ORF">OG563_03705</name>
</gene>
<reference evidence="1" key="1">
    <citation type="submission" date="2022-10" db="EMBL/GenBank/DDBJ databases">
        <title>The complete genomes of actinobacterial strains from the NBC collection.</title>
        <authorList>
            <person name="Joergensen T.S."/>
            <person name="Alvarez Arevalo M."/>
            <person name="Sterndorff E.B."/>
            <person name="Faurdal D."/>
            <person name="Vuksanovic O."/>
            <person name="Mourched A.-S."/>
            <person name="Charusanti P."/>
            <person name="Shaw S."/>
            <person name="Blin K."/>
            <person name="Weber T."/>
        </authorList>
    </citation>
    <scope>NUCLEOTIDE SEQUENCE</scope>
    <source>
        <strain evidence="1">NBC_01482</strain>
    </source>
</reference>
<sequence length="297" mass="32133">MTAADNRQSLLEKSSYLRAKVIEVGDLPAKVDSGCGHLVKLVRANGYAGAVNNPVGVLTGSVEDAVDEIWAERDKANNAIRETWEKLKKLEPDLDVPVKFIDVANEWRNLRNNLVAAGGDFVDTKLSEWSGDAATRYEEMRTTRQQPALDSLPLEFDKIAGGLEMIAAAELTLYGEIATKVQELISKVEDGFFSSVKSMLSISFSGALSVAQELVKVVEAARAFIIGIVKTMGDAAKTNMIEGNKISQIVEIQKGLPDNKWPSGVKSSYGTGIEGIREAIGDASTKDGDKSDWTVPQ</sequence>
<dbReference type="Proteomes" id="UP001432062">
    <property type="component" value="Chromosome"/>
</dbReference>
<evidence type="ECO:0000313" key="1">
    <source>
        <dbReference type="EMBL" id="WUV47357.1"/>
    </source>
</evidence>
<keyword evidence="2" id="KW-1185">Reference proteome</keyword>
<dbReference type="EMBL" id="CP109441">
    <property type="protein sequence ID" value="WUV47357.1"/>
    <property type="molecule type" value="Genomic_DNA"/>
</dbReference>
<evidence type="ECO:0000313" key="2">
    <source>
        <dbReference type="Proteomes" id="UP001432062"/>
    </source>
</evidence>